<feature type="non-terminal residue" evidence="2">
    <location>
        <position position="1"/>
    </location>
</feature>
<sequence length="199" mass="21279">NSTLVGMPQLTILVWAKNNKTFIDATGGELIFSKAGSGTPDSYIIYWAMDEAYGCQIDTGGGLKTHEPGDKMQDTEWHQYGLHYNGATLSVIFDGVIKSGGTAVTGLIASNAGHSLGIGGEGTNASWDGLIDHAVMWGRALTSNEVALLYREPFCMFEKDNIALMAVEAPAPGGGQVIMITSLPLLFIGLYLWKYKEAA</sequence>
<evidence type="ECO:0000256" key="1">
    <source>
        <dbReference type="SAM" id="Phobius"/>
    </source>
</evidence>
<name>A0A0F9K5H8_9ZZZZ</name>
<keyword evidence="1" id="KW-1133">Transmembrane helix</keyword>
<dbReference type="AlphaFoldDB" id="A0A0F9K5H8"/>
<dbReference type="Pfam" id="PF13385">
    <property type="entry name" value="Laminin_G_3"/>
    <property type="match status" value="1"/>
</dbReference>
<reference evidence="2" key="1">
    <citation type="journal article" date="2015" name="Nature">
        <title>Complex archaea that bridge the gap between prokaryotes and eukaryotes.</title>
        <authorList>
            <person name="Spang A."/>
            <person name="Saw J.H."/>
            <person name="Jorgensen S.L."/>
            <person name="Zaremba-Niedzwiedzka K."/>
            <person name="Martijn J."/>
            <person name="Lind A.E."/>
            <person name="van Eijk R."/>
            <person name="Schleper C."/>
            <person name="Guy L."/>
            <person name="Ettema T.J."/>
        </authorList>
    </citation>
    <scope>NUCLEOTIDE SEQUENCE</scope>
</reference>
<accession>A0A0F9K5H8</accession>
<dbReference type="Gene3D" id="2.60.120.200">
    <property type="match status" value="1"/>
</dbReference>
<evidence type="ECO:0008006" key="3">
    <source>
        <dbReference type="Google" id="ProtNLM"/>
    </source>
</evidence>
<comment type="caution">
    <text evidence="2">The sequence shown here is derived from an EMBL/GenBank/DDBJ whole genome shotgun (WGS) entry which is preliminary data.</text>
</comment>
<gene>
    <name evidence="2" type="ORF">LCGC14_1743750</name>
</gene>
<dbReference type="SUPFAM" id="SSF49899">
    <property type="entry name" value="Concanavalin A-like lectins/glucanases"/>
    <property type="match status" value="1"/>
</dbReference>
<dbReference type="InterPro" id="IPR013320">
    <property type="entry name" value="ConA-like_dom_sf"/>
</dbReference>
<proteinExistence type="predicted"/>
<feature type="transmembrane region" description="Helical" evidence="1">
    <location>
        <begin position="173"/>
        <end position="193"/>
    </location>
</feature>
<dbReference type="EMBL" id="LAZR01015989">
    <property type="protein sequence ID" value="KKM06453.1"/>
    <property type="molecule type" value="Genomic_DNA"/>
</dbReference>
<protein>
    <recommendedName>
        <fullName evidence="3">LamG-like jellyroll fold domain-containing protein</fullName>
    </recommendedName>
</protein>
<evidence type="ECO:0000313" key="2">
    <source>
        <dbReference type="EMBL" id="KKM06453.1"/>
    </source>
</evidence>
<organism evidence="2">
    <name type="scientific">marine sediment metagenome</name>
    <dbReference type="NCBI Taxonomy" id="412755"/>
    <lineage>
        <taxon>unclassified sequences</taxon>
        <taxon>metagenomes</taxon>
        <taxon>ecological metagenomes</taxon>
    </lineage>
</organism>
<keyword evidence="1" id="KW-0812">Transmembrane</keyword>
<keyword evidence="1" id="KW-0472">Membrane</keyword>